<evidence type="ECO:0000313" key="4">
    <source>
        <dbReference type="Proteomes" id="UP001152797"/>
    </source>
</evidence>
<comment type="caution">
    <text evidence="2">The sequence shown here is derived from an EMBL/GenBank/DDBJ whole genome shotgun (WGS) entry which is preliminary data.</text>
</comment>
<name>A0A9P1CRN8_9DINO</name>
<feature type="compositionally biased region" description="Basic residues" evidence="1">
    <location>
        <begin position="1146"/>
        <end position="1156"/>
    </location>
</feature>
<evidence type="ECO:0000256" key="1">
    <source>
        <dbReference type="SAM" id="MobiDB-lite"/>
    </source>
</evidence>
<reference evidence="2" key="1">
    <citation type="submission" date="2022-10" db="EMBL/GenBank/DDBJ databases">
        <authorList>
            <person name="Chen Y."/>
            <person name="Dougan E. K."/>
            <person name="Chan C."/>
            <person name="Rhodes N."/>
            <person name="Thang M."/>
        </authorList>
    </citation>
    <scope>NUCLEOTIDE SEQUENCE</scope>
</reference>
<evidence type="ECO:0000313" key="2">
    <source>
        <dbReference type="EMBL" id="CAI3996265.1"/>
    </source>
</evidence>
<evidence type="ECO:0000313" key="3">
    <source>
        <dbReference type="EMBL" id="CAL4783577.1"/>
    </source>
</evidence>
<dbReference type="OrthoDB" id="477203at2759"/>
<protein>
    <submittedName>
        <fullName evidence="2">Uncharacterized protein</fullName>
    </submittedName>
</protein>
<dbReference type="EMBL" id="CAMXCT010002184">
    <property type="protein sequence ID" value="CAI3996265.1"/>
    <property type="molecule type" value="Genomic_DNA"/>
</dbReference>
<organism evidence="2">
    <name type="scientific">Cladocopium goreaui</name>
    <dbReference type="NCBI Taxonomy" id="2562237"/>
    <lineage>
        <taxon>Eukaryota</taxon>
        <taxon>Sar</taxon>
        <taxon>Alveolata</taxon>
        <taxon>Dinophyceae</taxon>
        <taxon>Suessiales</taxon>
        <taxon>Symbiodiniaceae</taxon>
        <taxon>Cladocopium</taxon>
    </lineage>
</organism>
<accession>A0A9P1CRN8</accession>
<sequence>MLLHQQAQRLSLEEDSNLLSKVAFLTTADDQSQQLWWSLDFMYDRFKFHGEKRKLHKWIQFFTQGVGASDVCDQEFFCHTKRNDLPDVALRENAATTKSIFSFLYFTLRESRTPSILNFVRQWLPALCSRVSSTLQIAQEVPVEDMLSLTVFPGGQVTGLEEMLSERHRTSFVAWSNEWKDMYEKRDLSEPLLSGENSTVSLQELVKFVFSVEKKKRSAGTHPWSADSVSGSSLRRVQKALVHFMAAVLDVFVIDWYIPHHETSRLPSARRRSGEGLQHEENFPGQVAIRKKQRVSMNVESIWEVLCQERDSSLTTKQALEVLKKPSLAQTGGCTGTAVDSWQRRSQALYDERAALTMLGASHFNLISDASTHAGRELLVILPLNIIAPSELELTSLVEQLAKDKELVRVASYRWTKAQHAAEALFALNKLERLIQEDKKRALELMLARETPDSLPMFLDVWETIRKELKLPESATRDHVWSALSSLPTFRNKQTLPKLGRWFSWNQSCEENLCQWTSLKLVLAYQYEGQGLDPDDAYQKRLLQSLARETGAEDASNGSMRKQFSKMKEKLGGGLKLCYHLMSDKLLQMTNIISVCTRPVWSWYTLQVQTCKNAADQVENLLRLSAGWQKEFHLRELAAVHGALTRSQEQHDQVQGLLLESKFDDTVEKISELSGHLLKHRAWSLSKSSAPPDCYVGLLSGNEAIAKDAAATLRADHCMLLQLEQAAANAEAIPRILEDLKAVYTPAMRVVYLAFEEDGYSHASAGGLRLLTGLLRTLPDSKVIEDVHSDLRLTNQHQQTRRQTVHRQQQTVCGSRVLSSRGIPHKAEIDREVFLRCFPRTRDKKRRFFARLHQLPEEWSTVMSRKTWGTISEETLVRGVAAFNFLRAYTLDDLSSEGVRVAHGKLSKYAVGLQVLQLKPADAAVPEYTGFCLSNSQWGALFWPVCIFQDGDITGYFLDPAAEVHWVFMLKPQDWQVVCTKATLVGDRIVMIPTDTVPILKYYFGNTSHQNQLTVADLILLAEVMNLNKEDFNPEKLLRVEMVHCLLDKISPEDHEWIDKVKASMKKPQAQKTIGDCLDEFILSEMPLEEQRDFKEVAEEVQTRQKAGWTLVDQKFRQQHEKKKAKPKRKPKAKAKPAAKPEPKAKSGKFGRKRKRMDGDGPDLGPEKGRESHGEAAPRLIDTRVSNRPMICLSTLLTL</sequence>
<proteinExistence type="predicted"/>
<feature type="compositionally biased region" description="Basic and acidic residues" evidence="1">
    <location>
        <begin position="1165"/>
        <end position="1176"/>
    </location>
</feature>
<dbReference type="Proteomes" id="UP001152797">
    <property type="component" value="Unassembled WGS sequence"/>
</dbReference>
<reference evidence="3 4" key="2">
    <citation type="submission" date="2024-05" db="EMBL/GenBank/DDBJ databases">
        <authorList>
            <person name="Chen Y."/>
            <person name="Shah S."/>
            <person name="Dougan E. K."/>
            <person name="Thang M."/>
            <person name="Chan C."/>
        </authorList>
    </citation>
    <scope>NUCLEOTIDE SEQUENCE [LARGE SCALE GENOMIC DNA]</scope>
</reference>
<keyword evidence="4" id="KW-1185">Reference proteome</keyword>
<feature type="compositionally biased region" description="Basic residues" evidence="1">
    <location>
        <begin position="1120"/>
        <end position="1137"/>
    </location>
</feature>
<dbReference type="EMBL" id="CAMXCT030002184">
    <property type="protein sequence ID" value="CAL4783577.1"/>
    <property type="molecule type" value="Genomic_DNA"/>
</dbReference>
<feature type="region of interest" description="Disordered" evidence="1">
    <location>
        <begin position="1111"/>
        <end position="1182"/>
    </location>
</feature>
<dbReference type="EMBL" id="CAMXCT020002184">
    <property type="protein sequence ID" value="CAL1149640.1"/>
    <property type="molecule type" value="Genomic_DNA"/>
</dbReference>
<gene>
    <name evidence="2" type="ORF">C1SCF055_LOCUS22759</name>
</gene>
<dbReference type="AlphaFoldDB" id="A0A9P1CRN8"/>